<reference evidence="6 7" key="1">
    <citation type="submission" date="2018-07" db="EMBL/GenBank/DDBJ databases">
        <title>Exploring interactions and the metabolic potential of the ultra-small soil bacteria Hylemonella gracilis.</title>
        <authorList>
            <person name="Tyc O."/>
            <person name="Kulkarni P."/>
            <person name="Gawehns F."/>
            <person name="Hundscheid M."/>
            <person name="Zweers H."/>
            <person name="Garbeva P."/>
        </authorList>
    </citation>
    <scope>NUCLEOTIDE SEQUENCE [LARGE SCALE GENOMIC DNA]</scope>
    <source>
        <strain evidence="6 7">NS1</strain>
    </source>
</reference>
<dbReference type="KEGG" id="hgr:DW355_01200"/>
<evidence type="ECO:0000256" key="1">
    <source>
        <dbReference type="ARBA" id="ARBA00009437"/>
    </source>
</evidence>
<dbReference type="SUPFAM" id="SSF46785">
    <property type="entry name" value="Winged helix' DNA-binding domain"/>
    <property type="match status" value="1"/>
</dbReference>
<accession>A0A4P6UGN9</accession>
<dbReference type="Gene3D" id="1.10.10.10">
    <property type="entry name" value="Winged helix-like DNA-binding domain superfamily/Winged helix DNA-binding domain"/>
    <property type="match status" value="1"/>
</dbReference>
<evidence type="ECO:0000256" key="4">
    <source>
        <dbReference type="ARBA" id="ARBA00023163"/>
    </source>
</evidence>
<dbReference type="AlphaFoldDB" id="A0A4P6UGN9"/>
<dbReference type="Pfam" id="PF00126">
    <property type="entry name" value="HTH_1"/>
    <property type="match status" value="1"/>
</dbReference>
<keyword evidence="4" id="KW-0804">Transcription</keyword>
<name>A0A4P6UGN9_9BURK</name>
<dbReference type="Pfam" id="PF03466">
    <property type="entry name" value="LysR_substrate"/>
    <property type="match status" value="1"/>
</dbReference>
<proteinExistence type="inferred from homology"/>
<feature type="domain" description="HTH lysR-type" evidence="5">
    <location>
        <begin position="1"/>
        <end position="58"/>
    </location>
</feature>
<organism evidence="6 7">
    <name type="scientific">Hylemonella gracilis</name>
    <dbReference type="NCBI Taxonomy" id="80880"/>
    <lineage>
        <taxon>Bacteria</taxon>
        <taxon>Pseudomonadati</taxon>
        <taxon>Pseudomonadota</taxon>
        <taxon>Betaproteobacteria</taxon>
        <taxon>Burkholderiales</taxon>
        <taxon>Comamonadaceae</taxon>
        <taxon>Hylemonella</taxon>
    </lineage>
</organism>
<dbReference type="GO" id="GO:0032993">
    <property type="term" value="C:protein-DNA complex"/>
    <property type="evidence" value="ECO:0007669"/>
    <property type="project" value="TreeGrafter"/>
</dbReference>
<dbReference type="PANTHER" id="PTHR30346:SF30">
    <property type="entry name" value="SMALL NEUTRAL PROTEASE REGULATORY PROTEIN"/>
    <property type="match status" value="1"/>
</dbReference>
<dbReference type="PROSITE" id="PS50931">
    <property type="entry name" value="HTH_LYSR"/>
    <property type="match status" value="1"/>
</dbReference>
<evidence type="ECO:0000256" key="2">
    <source>
        <dbReference type="ARBA" id="ARBA00023015"/>
    </source>
</evidence>
<dbReference type="GO" id="GO:0003677">
    <property type="term" value="F:DNA binding"/>
    <property type="evidence" value="ECO:0007669"/>
    <property type="project" value="UniProtKB-KW"/>
</dbReference>
<dbReference type="PRINTS" id="PR00039">
    <property type="entry name" value="HTHLYSR"/>
</dbReference>
<keyword evidence="3" id="KW-0238">DNA-binding</keyword>
<dbReference type="InterPro" id="IPR005119">
    <property type="entry name" value="LysR_subst-bd"/>
</dbReference>
<dbReference type="EMBL" id="CP031395">
    <property type="protein sequence ID" value="QBK03566.1"/>
    <property type="molecule type" value="Genomic_DNA"/>
</dbReference>
<gene>
    <name evidence="6" type="ORF">DW355_01200</name>
</gene>
<dbReference type="InterPro" id="IPR000847">
    <property type="entry name" value="LysR_HTH_N"/>
</dbReference>
<dbReference type="GO" id="GO:0003700">
    <property type="term" value="F:DNA-binding transcription factor activity"/>
    <property type="evidence" value="ECO:0007669"/>
    <property type="project" value="InterPro"/>
</dbReference>
<evidence type="ECO:0000256" key="3">
    <source>
        <dbReference type="ARBA" id="ARBA00023125"/>
    </source>
</evidence>
<dbReference type="FunFam" id="1.10.10.10:FF:000001">
    <property type="entry name" value="LysR family transcriptional regulator"/>
    <property type="match status" value="1"/>
</dbReference>
<dbReference type="PANTHER" id="PTHR30346">
    <property type="entry name" value="TRANSCRIPTIONAL DUAL REGULATOR HCAR-RELATED"/>
    <property type="match status" value="1"/>
</dbReference>
<dbReference type="InterPro" id="IPR036388">
    <property type="entry name" value="WH-like_DNA-bd_sf"/>
</dbReference>
<evidence type="ECO:0000313" key="6">
    <source>
        <dbReference type="EMBL" id="QBK03566.1"/>
    </source>
</evidence>
<dbReference type="SUPFAM" id="SSF53850">
    <property type="entry name" value="Periplasmic binding protein-like II"/>
    <property type="match status" value="1"/>
</dbReference>
<dbReference type="RefSeq" id="WP_131277278.1">
    <property type="nucleotide sequence ID" value="NZ_CP031395.1"/>
</dbReference>
<protein>
    <submittedName>
        <fullName evidence="6">LysR family transcriptional regulator</fullName>
    </submittedName>
</protein>
<keyword evidence="2" id="KW-0805">Transcription regulation</keyword>
<evidence type="ECO:0000259" key="5">
    <source>
        <dbReference type="PROSITE" id="PS50931"/>
    </source>
</evidence>
<dbReference type="Proteomes" id="UP000292939">
    <property type="component" value="Chromosome"/>
</dbReference>
<dbReference type="InterPro" id="IPR036390">
    <property type="entry name" value="WH_DNA-bd_sf"/>
</dbReference>
<dbReference type="OrthoDB" id="5292387at2"/>
<comment type="similarity">
    <text evidence="1">Belongs to the LysR transcriptional regulatory family.</text>
</comment>
<evidence type="ECO:0000313" key="7">
    <source>
        <dbReference type="Proteomes" id="UP000292939"/>
    </source>
</evidence>
<sequence length="302" mass="32646">MEFRHLRYFVTVAETGHMTRAAERLGIQQPPLSQQIRALEDRLGVRLLRRHPKGVDLTDEGRLFLDEARRLLADAEALTQRMARIARGELGRLSVGFTSSAATHAFTPRALRECRRRFPDLALDLSEANAAELTEALAAGRLHAAFVRVPVAHPPGVDMHTLLREPVVVALPLDHPLAAGDEPLALRALDGQLLILVRRPGAPGLYANLLALCAREGVQPRVVAEVERMLSNLNLVAAGAGLSVVPESMRGTHVHAIRYRALAAGPELEAPLTLMVRAGEAQGALATFVALVRELAAAPEPA</sequence>
<dbReference type="Gene3D" id="3.40.190.10">
    <property type="entry name" value="Periplasmic binding protein-like II"/>
    <property type="match status" value="2"/>
</dbReference>